<dbReference type="GO" id="GO:0005829">
    <property type="term" value="C:cytosol"/>
    <property type="evidence" value="ECO:0007669"/>
    <property type="project" value="TreeGrafter"/>
</dbReference>
<comment type="caution">
    <text evidence="14">The sequence shown here is derived from an EMBL/GenBank/DDBJ whole genome shotgun (WGS) entry which is preliminary data.</text>
</comment>
<dbReference type="Gene3D" id="3.40.50.620">
    <property type="entry name" value="HUPs"/>
    <property type="match status" value="2"/>
</dbReference>
<dbReference type="EMBL" id="LWMT01000274">
    <property type="protein sequence ID" value="KZX10441.1"/>
    <property type="molecule type" value="Genomic_DNA"/>
</dbReference>
<proteinExistence type="inferred from homology"/>
<dbReference type="InterPro" id="IPR033705">
    <property type="entry name" value="Anticodon_Ia_Val"/>
</dbReference>
<dbReference type="PANTHER" id="PTHR11946">
    <property type="entry name" value="VALYL-TRNA SYNTHETASES"/>
    <property type="match status" value="1"/>
</dbReference>
<dbReference type="InterPro" id="IPR001412">
    <property type="entry name" value="aa-tRNA-synth_I_CS"/>
</dbReference>
<dbReference type="InterPro" id="IPR014729">
    <property type="entry name" value="Rossmann-like_a/b/a_fold"/>
</dbReference>
<evidence type="ECO:0000256" key="8">
    <source>
        <dbReference type="ARBA" id="ARBA00047552"/>
    </source>
</evidence>
<evidence type="ECO:0000256" key="3">
    <source>
        <dbReference type="ARBA" id="ARBA00022598"/>
    </source>
</evidence>
<evidence type="ECO:0000313" key="14">
    <source>
        <dbReference type="EMBL" id="KZX10441.1"/>
    </source>
</evidence>
<dbReference type="SUPFAM" id="SSF47323">
    <property type="entry name" value="Anticodon-binding domain of a subclass of class I aminoacyl-tRNA synthetases"/>
    <property type="match status" value="1"/>
</dbReference>
<feature type="short sequence motif" description="'HIGH' region" evidence="11">
    <location>
        <begin position="46"/>
        <end position="56"/>
    </location>
</feature>
<dbReference type="InterPro" id="IPR013155">
    <property type="entry name" value="M/V/L/I-tRNA-synth_anticd-bd"/>
</dbReference>
<dbReference type="AlphaFoldDB" id="A0A165Z9M2"/>
<evidence type="ECO:0000256" key="1">
    <source>
        <dbReference type="ARBA" id="ARBA00004496"/>
    </source>
</evidence>
<dbReference type="Gene3D" id="1.10.730.10">
    <property type="entry name" value="Isoleucyl-tRNA Synthetase, Domain 1"/>
    <property type="match status" value="1"/>
</dbReference>
<dbReference type="RefSeq" id="WP_066973695.1">
    <property type="nucleotide sequence ID" value="NZ_LWMT01000274.1"/>
</dbReference>
<evidence type="ECO:0000256" key="11">
    <source>
        <dbReference type="HAMAP-Rule" id="MF_02005"/>
    </source>
</evidence>
<feature type="binding site" evidence="11">
    <location>
        <position position="550"/>
    </location>
    <ligand>
        <name>ATP</name>
        <dbReference type="ChEBI" id="CHEBI:30616"/>
    </ligand>
</feature>
<dbReference type="Pfam" id="PF00133">
    <property type="entry name" value="tRNA-synt_1"/>
    <property type="match status" value="1"/>
</dbReference>
<dbReference type="GO" id="GO:0004832">
    <property type="term" value="F:valine-tRNA ligase activity"/>
    <property type="evidence" value="ECO:0007669"/>
    <property type="project" value="UniProtKB-UniRule"/>
</dbReference>
<keyword evidence="7 11" id="KW-0030">Aminoacyl-tRNA synthetase</keyword>
<evidence type="ECO:0000313" key="15">
    <source>
        <dbReference type="Proteomes" id="UP000077066"/>
    </source>
</evidence>
<accession>A0A165Z9M2</accession>
<evidence type="ECO:0000256" key="4">
    <source>
        <dbReference type="ARBA" id="ARBA00022741"/>
    </source>
</evidence>
<dbReference type="GO" id="GO:0005524">
    <property type="term" value="F:ATP binding"/>
    <property type="evidence" value="ECO:0007669"/>
    <property type="project" value="UniProtKB-UniRule"/>
</dbReference>
<organism evidence="14 15">
    <name type="scientific">Methanobrevibacter filiformis</name>
    <dbReference type="NCBI Taxonomy" id="55758"/>
    <lineage>
        <taxon>Archaea</taxon>
        <taxon>Methanobacteriati</taxon>
        <taxon>Methanobacteriota</taxon>
        <taxon>Methanomada group</taxon>
        <taxon>Methanobacteria</taxon>
        <taxon>Methanobacteriales</taxon>
        <taxon>Methanobacteriaceae</taxon>
        <taxon>Methanobrevibacter</taxon>
    </lineage>
</organism>
<dbReference type="InterPro" id="IPR009080">
    <property type="entry name" value="tRNAsynth_Ia_anticodon-bd"/>
</dbReference>
<dbReference type="Pfam" id="PF08264">
    <property type="entry name" value="Anticodon_1"/>
    <property type="match status" value="1"/>
</dbReference>
<sequence>MTNKEIPKDYDHKKEKYWQKMWHDDQIYKFIGDGTKPRYIIDTPPPYPTGSIHMGHVLNWVYIDILARYKRLTGHDVLFPQGWDCHGLPTEVKVEQTNNIKKNDISRAEFRKLCVDLTEENISMMKSQMKSIGFSQDWNREYITMTPEYMKRTQYSFLKMFKDDLIYQGIHPVNWCPRCETAIAFAEVEYDANETNLNYVRFKALTEDEENPNEQNGVLIATTRPELMSSCVAVVVSPEDERYSDIIGEKVKVPLSGQEVKIIADDEVDPEFGTGAVMVCTFGDKTDVSWVKKHDLDIIDSIDEKGIMTSATGKYEGLSINECKIAIIDDLKAEGSVEKQEKVGQNVGQCWRCKTPIEILVKKQWFINVNKLQDDIKQATDEIHWVPEHMKSRLLNWADSMEWDWCISRQRIFATPIPVWFCEKCGKVHVATVEELPVDPTQTSPIAIDSNGNKTPYKCEECGSTEFRGEEDVLDTWMDSSISPLSIAGWPKNDYNKMFPADLRPQGHDIIRTWAFYTILRTKALTGLRPFDEISINGMVFGEDGYKMSKSRGNVIAPDEVIEEYGADALRTWAANSVPGSDVPFNWKDIKYGHKFLRKFWNAFRFITMHLSTKEEEQGIGKETVFNEFNATNNFQVIIDNLEPIDKWILSKLNKLIIEVSEGFENYNFASTINSTEKFIWHDFCDDYIEAVKHRLYNKEQTGNGLTSKEAAKYTLKTVIETTLKLLNPITPYFTQEIYSYLNELTNGSTQYNQYIDNTQWPKANEDLISEDAENNGEIAINLIGEIRRFKSSSKIPLNAPIKSINIFSEDKSIINIISIFDNDIKGTLKVNELNVVTGKPNVQEKVVEITPAMDKIGPQFKGEAPKIIKYLTSNNPEEIAKLLENNGEIAIENNVITEEHVNMKKELIGSTGTKVDLLNLESLNLVLEVIK</sequence>
<keyword evidence="2 11" id="KW-0963">Cytoplasm</keyword>
<feature type="domain" description="Aminoacyl-tRNA synthetase class Ia" evidence="12">
    <location>
        <begin position="18"/>
        <end position="584"/>
    </location>
</feature>
<dbReference type="Proteomes" id="UP000077066">
    <property type="component" value="Unassembled WGS sequence"/>
</dbReference>
<keyword evidence="3 11" id="KW-0436">Ligase</keyword>
<dbReference type="EC" id="6.1.1.9" evidence="11"/>
<dbReference type="GO" id="GO:0006438">
    <property type="term" value="P:valyl-tRNA aminoacylation"/>
    <property type="evidence" value="ECO:0007669"/>
    <property type="project" value="UniProtKB-UniRule"/>
</dbReference>
<dbReference type="STRING" id="55758.MBFIL_17400"/>
<dbReference type="SUPFAM" id="SSF50677">
    <property type="entry name" value="ValRS/IleRS/LeuRS editing domain"/>
    <property type="match status" value="1"/>
</dbReference>
<evidence type="ECO:0000256" key="2">
    <source>
        <dbReference type="ARBA" id="ARBA00022490"/>
    </source>
</evidence>
<keyword evidence="4 11" id="KW-0547">Nucleotide-binding</keyword>
<dbReference type="NCBIfam" id="TIGR00422">
    <property type="entry name" value="valS"/>
    <property type="match status" value="1"/>
</dbReference>
<dbReference type="FunFam" id="3.40.50.620:FF:000192">
    <property type="entry name" value="Valine--tRNA ligase"/>
    <property type="match status" value="1"/>
</dbReference>
<reference evidence="14 15" key="1">
    <citation type="submission" date="2016-04" db="EMBL/GenBank/DDBJ databases">
        <title>Genome sequence of Methanobrevibacter filiformis DSM 11501.</title>
        <authorList>
            <person name="Poehlein A."/>
            <person name="Seedorf H."/>
            <person name="Daniel R."/>
        </authorList>
    </citation>
    <scope>NUCLEOTIDE SEQUENCE [LARGE SCALE GENOMIC DNA]</scope>
    <source>
        <strain evidence="14 15">DSM 11501</strain>
    </source>
</reference>
<protein>
    <recommendedName>
        <fullName evidence="11">Valine--tRNA ligase</fullName>
        <ecNumber evidence="11">6.1.1.9</ecNumber>
    </recommendedName>
    <alternativeName>
        <fullName evidence="11">Valyl-tRNA synthetase</fullName>
        <shortName evidence="11">ValRS</shortName>
    </alternativeName>
</protein>
<comment type="subcellular location">
    <subcellularLocation>
        <location evidence="1 11">Cytoplasm</location>
    </subcellularLocation>
</comment>
<dbReference type="CDD" id="cd00817">
    <property type="entry name" value="ValRS_core"/>
    <property type="match status" value="1"/>
</dbReference>
<dbReference type="Gene3D" id="3.30.720.200">
    <property type="match status" value="1"/>
</dbReference>
<evidence type="ECO:0000259" key="13">
    <source>
        <dbReference type="Pfam" id="PF08264"/>
    </source>
</evidence>
<dbReference type="PANTHER" id="PTHR11946:SF93">
    <property type="entry name" value="VALINE--TRNA LIGASE, CHLOROPLASTIC_MITOCHONDRIAL 2"/>
    <property type="match status" value="1"/>
</dbReference>
<comment type="catalytic activity">
    <reaction evidence="8 11">
        <text>tRNA(Val) + L-valine + ATP = L-valyl-tRNA(Val) + AMP + diphosphate</text>
        <dbReference type="Rhea" id="RHEA:10704"/>
        <dbReference type="Rhea" id="RHEA-COMP:9672"/>
        <dbReference type="Rhea" id="RHEA-COMP:9708"/>
        <dbReference type="ChEBI" id="CHEBI:30616"/>
        <dbReference type="ChEBI" id="CHEBI:33019"/>
        <dbReference type="ChEBI" id="CHEBI:57762"/>
        <dbReference type="ChEBI" id="CHEBI:78442"/>
        <dbReference type="ChEBI" id="CHEBI:78537"/>
        <dbReference type="ChEBI" id="CHEBI:456215"/>
        <dbReference type="EC" id="6.1.1.9"/>
    </reaction>
</comment>
<dbReference type="PROSITE" id="PS00178">
    <property type="entry name" value="AA_TRNA_LIGASE_I"/>
    <property type="match status" value="1"/>
</dbReference>
<comment type="domain">
    <text evidence="11">ValRS has two distinct active sites: one for aminoacylation and one for editing. The misactivated threonine is translocated from the active site to the editing site.</text>
</comment>
<name>A0A165Z9M2_9EURY</name>
<feature type="short sequence motif" description="'KMSKS' region" evidence="11">
    <location>
        <begin position="547"/>
        <end position="551"/>
    </location>
</feature>
<dbReference type="GO" id="GO:0002161">
    <property type="term" value="F:aminoacyl-tRNA deacylase activity"/>
    <property type="evidence" value="ECO:0007669"/>
    <property type="project" value="InterPro"/>
</dbReference>
<comment type="function">
    <text evidence="9 11">Catalyzes the attachment of valine to tRNA(Val). As ValRS can inadvertently accommodate and process structurally similar amino acids such as threonine, to avoid such errors, it has a 'posttransfer' editing activity that hydrolyzes mischarged Thr-tRNA(Val) in a tRNA-dependent manner.</text>
</comment>
<evidence type="ECO:0000256" key="10">
    <source>
        <dbReference type="ARBA" id="ARBA00061452"/>
    </source>
</evidence>
<dbReference type="SUPFAM" id="SSF52374">
    <property type="entry name" value="Nucleotidylyl transferase"/>
    <property type="match status" value="1"/>
</dbReference>
<dbReference type="InterPro" id="IPR009008">
    <property type="entry name" value="Val/Leu/Ile-tRNA-synth_edit"/>
</dbReference>
<evidence type="ECO:0000259" key="12">
    <source>
        <dbReference type="Pfam" id="PF00133"/>
    </source>
</evidence>
<dbReference type="CDD" id="cd07962">
    <property type="entry name" value="Anticodon_Ia_Val"/>
    <property type="match status" value="1"/>
</dbReference>
<evidence type="ECO:0000256" key="9">
    <source>
        <dbReference type="ARBA" id="ARBA00055630"/>
    </source>
</evidence>
<dbReference type="OrthoDB" id="23906at2157"/>
<feature type="domain" description="Methionyl/Valyl/Leucyl/Isoleucyl-tRNA synthetase anticodon-binding" evidence="13">
    <location>
        <begin position="646"/>
        <end position="803"/>
    </location>
</feature>
<dbReference type="PRINTS" id="PR00986">
    <property type="entry name" value="TRNASYNTHVAL"/>
</dbReference>
<evidence type="ECO:0000256" key="6">
    <source>
        <dbReference type="ARBA" id="ARBA00022917"/>
    </source>
</evidence>
<keyword evidence="15" id="KW-1185">Reference proteome</keyword>
<keyword evidence="6 11" id="KW-0648">Protein biosynthesis</keyword>
<dbReference type="NCBIfam" id="NF009687">
    <property type="entry name" value="PRK13208.1"/>
    <property type="match status" value="1"/>
</dbReference>
<dbReference type="InterPro" id="IPR022874">
    <property type="entry name" value="Valine-tRNA_ligase_type_2"/>
</dbReference>
<dbReference type="HAMAP" id="MF_02005">
    <property type="entry name" value="Val_tRNA_synth_type2"/>
    <property type="match status" value="1"/>
</dbReference>
<dbReference type="PATRIC" id="fig|55758.3.peg.1955"/>
<dbReference type="InterPro" id="IPR002300">
    <property type="entry name" value="aa-tRNA-synth_Ia"/>
</dbReference>
<evidence type="ECO:0000256" key="7">
    <source>
        <dbReference type="ARBA" id="ARBA00023146"/>
    </source>
</evidence>
<gene>
    <name evidence="11 14" type="primary">valS</name>
    <name evidence="14" type="ORF">MBFIL_17400</name>
</gene>
<evidence type="ECO:0000256" key="5">
    <source>
        <dbReference type="ARBA" id="ARBA00022840"/>
    </source>
</evidence>
<comment type="similarity">
    <text evidence="10 11">Belongs to the class-I aminoacyl-tRNA synthetase family. ValS type 2 subfamily.</text>
</comment>
<keyword evidence="5 11" id="KW-0067">ATP-binding</keyword>
<dbReference type="InterPro" id="IPR002303">
    <property type="entry name" value="Valyl-tRNA_ligase"/>
</dbReference>